<protein>
    <submittedName>
        <fullName evidence="1">Uncharacterized protein</fullName>
    </submittedName>
</protein>
<accession>A0A9K3PVI7</accession>
<organism evidence="1 2">
    <name type="scientific">Nitzschia inconspicua</name>
    <dbReference type="NCBI Taxonomy" id="303405"/>
    <lineage>
        <taxon>Eukaryota</taxon>
        <taxon>Sar</taxon>
        <taxon>Stramenopiles</taxon>
        <taxon>Ochrophyta</taxon>
        <taxon>Bacillariophyta</taxon>
        <taxon>Bacillariophyceae</taxon>
        <taxon>Bacillariophycidae</taxon>
        <taxon>Bacillariales</taxon>
        <taxon>Bacillariaceae</taxon>
        <taxon>Nitzschia</taxon>
    </lineage>
</organism>
<dbReference type="EMBL" id="JAGRRH010000014">
    <property type="protein sequence ID" value="KAG7358739.1"/>
    <property type="molecule type" value="Genomic_DNA"/>
</dbReference>
<comment type="caution">
    <text evidence="1">The sequence shown here is derived from an EMBL/GenBank/DDBJ whole genome shotgun (WGS) entry which is preliminary data.</text>
</comment>
<proteinExistence type="predicted"/>
<dbReference type="Proteomes" id="UP000693970">
    <property type="component" value="Unassembled WGS sequence"/>
</dbReference>
<reference evidence="1" key="2">
    <citation type="submission" date="2021-04" db="EMBL/GenBank/DDBJ databases">
        <authorList>
            <person name="Podell S."/>
        </authorList>
    </citation>
    <scope>NUCLEOTIDE SEQUENCE</scope>
    <source>
        <strain evidence="1">Hildebrandi</strain>
    </source>
</reference>
<evidence type="ECO:0000313" key="2">
    <source>
        <dbReference type="Proteomes" id="UP000693970"/>
    </source>
</evidence>
<name>A0A9K3PVI7_9STRA</name>
<dbReference type="OrthoDB" id="48180at2759"/>
<reference evidence="1" key="1">
    <citation type="journal article" date="2021" name="Sci. Rep.">
        <title>Diploid genomic architecture of Nitzschia inconspicua, an elite biomass production diatom.</title>
        <authorList>
            <person name="Oliver A."/>
            <person name="Podell S."/>
            <person name="Pinowska A."/>
            <person name="Traller J.C."/>
            <person name="Smith S.R."/>
            <person name="McClure R."/>
            <person name="Beliaev A."/>
            <person name="Bohutskyi P."/>
            <person name="Hill E.A."/>
            <person name="Rabines A."/>
            <person name="Zheng H."/>
            <person name="Allen L.Z."/>
            <person name="Kuo A."/>
            <person name="Grigoriev I.V."/>
            <person name="Allen A.E."/>
            <person name="Hazlebeck D."/>
            <person name="Allen E.E."/>
        </authorList>
    </citation>
    <scope>NUCLEOTIDE SEQUENCE</scope>
    <source>
        <strain evidence="1">Hildebrandi</strain>
    </source>
</reference>
<sequence>MVVVTDKHSGAGPSNRHLLGSFVETVLDDDSTSPEFDAGLNIDDSDDCASESKTRNELDETATIPISHVTKFAVPQDISDLSSSSPISILKVQCRSDPRFISNTRRSWKSLPMADLDKILQQANALNPSIQHTQSATPLRRYSVSFDTIRVRFYSQTVGDNPSVSYGPPISLNCDYVEQEEETVDDYESQRPKRRTLRQMALSYYHRKNLLSLQYGVSEGDLKKAKKQAERIKMKRSITKTFLPVMTVESALESASRRAMHLVRHK</sequence>
<evidence type="ECO:0000313" key="1">
    <source>
        <dbReference type="EMBL" id="KAG7358739.1"/>
    </source>
</evidence>
<keyword evidence="2" id="KW-1185">Reference proteome</keyword>
<dbReference type="AlphaFoldDB" id="A0A9K3PVI7"/>
<gene>
    <name evidence="1" type="ORF">IV203_015328</name>
</gene>